<sequence length="54" mass="5980">MTLARTNSARALSPIVYSLTTLLKAVNIYIHGNGLTVFKLVLKPFPPTYHLPLN</sequence>
<organism evidence="2 3">
    <name type="scientific">Vibrio campbellii (strain ATCC BAA-1116)</name>
    <dbReference type="NCBI Taxonomy" id="2902295"/>
    <lineage>
        <taxon>Bacteria</taxon>
        <taxon>Pseudomonadati</taxon>
        <taxon>Pseudomonadota</taxon>
        <taxon>Gammaproteobacteria</taxon>
        <taxon>Vibrionales</taxon>
        <taxon>Vibrionaceae</taxon>
        <taxon>Vibrio</taxon>
    </lineage>
</organism>
<dbReference type="KEGG" id="vha:VIBHAR_05828"/>
<dbReference type="AlphaFoldDB" id="A7N2B9"/>
<evidence type="ECO:0000313" key="1">
    <source>
        <dbReference type="EMBL" id="ABU72636.1"/>
    </source>
</evidence>
<gene>
    <name evidence="1" type="ordered locus">VIBHAR_04727</name>
    <name evidence="2" type="ordered locus">VIBHAR_05828</name>
</gene>
<name>A7N2B9_VIBC1</name>
<protein>
    <submittedName>
        <fullName evidence="2">Uncharacterized protein</fullName>
    </submittedName>
</protein>
<dbReference type="KEGG" id="vha:VIBHAR_04727"/>
<dbReference type="EMBL" id="CP000790">
    <property type="protein sequence ID" value="ABU72636.1"/>
    <property type="molecule type" value="Genomic_DNA"/>
</dbReference>
<dbReference type="EMBL" id="CP000790">
    <property type="protein sequence ID" value="ABU73722.1"/>
    <property type="molecule type" value="Genomic_DNA"/>
</dbReference>
<evidence type="ECO:0000313" key="3">
    <source>
        <dbReference type="Proteomes" id="UP000008152"/>
    </source>
</evidence>
<proteinExistence type="predicted"/>
<accession>A7N2B9</accession>
<dbReference type="Proteomes" id="UP000008152">
    <property type="component" value="Chromosome II"/>
</dbReference>
<evidence type="ECO:0000313" key="2">
    <source>
        <dbReference type="EMBL" id="ABU73722.1"/>
    </source>
</evidence>
<reference evidence="2 3" key="1">
    <citation type="submission" date="2007-08" db="EMBL/GenBank/DDBJ databases">
        <authorList>
            <consortium name="The Vibrio harveyi Genome Sequencing Project"/>
            <person name="Bassler B."/>
            <person name="Clifton S.W."/>
            <person name="Fulton L."/>
            <person name="Delehaunty K."/>
            <person name="Fronick C."/>
            <person name="Harrison M."/>
            <person name="Markivic C."/>
            <person name="Fulton R."/>
            <person name="Tin-Wollam A.-M."/>
            <person name="Shah N."/>
            <person name="Pepin K."/>
            <person name="Nash W."/>
            <person name="Thiruvilangam P."/>
            <person name="Bhonagiri V."/>
            <person name="Waters C."/>
            <person name="Tu K.C."/>
            <person name="Irgon J."/>
            <person name="Wilson R.K."/>
        </authorList>
    </citation>
    <scope>NUCLEOTIDE SEQUENCE [LARGE SCALE GENOMIC DNA]</scope>
    <source>
        <strain evidence="2">ATCC BAA-1116</strain>
        <strain evidence="3">ATCC BAA-1116 / BB120</strain>
    </source>
</reference>